<dbReference type="GO" id="GO:0003676">
    <property type="term" value="F:nucleic acid binding"/>
    <property type="evidence" value="ECO:0007669"/>
    <property type="project" value="InterPro"/>
</dbReference>
<feature type="domain" description="Integrase catalytic" evidence="3">
    <location>
        <begin position="204"/>
        <end position="369"/>
    </location>
</feature>
<protein>
    <submittedName>
        <fullName evidence="4">Unnamed protein product</fullName>
    </submittedName>
</protein>
<feature type="domain" description="Chromo" evidence="2">
    <location>
        <begin position="650"/>
        <end position="682"/>
    </location>
</feature>
<dbReference type="GO" id="GO:0015074">
    <property type="term" value="P:DNA integration"/>
    <property type="evidence" value="ECO:0007669"/>
    <property type="project" value="InterPro"/>
</dbReference>
<dbReference type="InterPro" id="IPR012337">
    <property type="entry name" value="RNaseH-like_sf"/>
</dbReference>
<dbReference type="Pfam" id="PF17921">
    <property type="entry name" value="Integrase_H2C2"/>
    <property type="match status" value="1"/>
</dbReference>
<dbReference type="AlphaFoldDB" id="A0A9W6XTN5"/>
<dbReference type="InterPro" id="IPR041588">
    <property type="entry name" value="Integrase_H2C2"/>
</dbReference>
<evidence type="ECO:0000313" key="4">
    <source>
        <dbReference type="EMBL" id="GMF45064.1"/>
    </source>
</evidence>
<dbReference type="InterPro" id="IPR050951">
    <property type="entry name" value="Retrovirus_Pol_polyprotein"/>
</dbReference>
<dbReference type="PANTHER" id="PTHR37984:SF5">
    <property type="entry name" value="PROTEIN NYNRIN-LIKE"/>
    <property type="match status" value="1"/>
</dbReference>
<dbReference type="CDD" id="cd00024">
    <property type="entry name" value="CD_CSD"/>
    <property type="match status" value="1"/>
</dbReference>
<evidence type="ECO:0000259" key="2">
    <source>
        <dbReference type="PROSITE" id="PS50013"/>
    </source>
</evidence>
<dbReference type="EMBL" id="BSXT01001771">
    <property type="protein sequence ID" value="GMF45064.1"/>
    <property type="molecule type" value="Genomic_DNA"/>
</dbReference>
<evidence type="ECO:0000256" key="1">
    <source>
        <dbReference type="SAM" id="MobiDB-lite"/>
    </source>
</evidence>
<feature type="compositionally biased region" description="Polar residues" evidence="1">
    <location>
        <begin position="587"/>
        <end position="597"/>
    </location>
</feature>
<dbReference type="InterPro" id="IPR001584">
    <property type="entry name" value="Integrase_cat-core"/>
</dbReference>
<evidence type="ECO:0000259" key="3">
    <source>
        <dbReference type="PROSITE" id="PS50994"/>
    </source>
</evidence>
<feature type="region of interest" description="Disordered" evidence="1">
    <location>
        <begin position="500"/>
        <end position="648"/>
    </location>
</feature>
<dbReference type="PROSITE" id="PS50013">
    <property type="entry name" value="CHROMO_2"/>
    <property type="match status" value="1"/>
</dbReference>
<dbReference type="SUPFAM" id="SSF54160">
    <property type="entry name" value="Chromo domain-like"/>
    <property type="match status" value="1"/>
</dbReference>
<dbReference type="InterPro" id="IPR000953">
    <property type="entry name" value="Chromo/chromo_shadow_dom"/>
</dbReference>
<organism evidence="4 5">
    <name type="scientific">Phytophthora fragariaefolia</name>
    <dbReference type="NCBI Taxonomy" id="1490495"/>
    <lineage>
        <taxon>Eukaryota</taxon>
        <taxon>Sar</taxon>
        <taxon>Stramenopiles</taxon>
        <taxon>Oomycota</taxon>
        <taxon>Peronosporomycetes</taxon>
        <taxon>Peronosporales</taxon>
        <taxon>Peronosporaceae</taxon>
        <taxon>Phytophthora</taxon>
    </lineage>
</organism>
<keyword evidence="5" id="KW-1185">Reference proteome</keyword>
<sequence>MRLPTWFRKCSYPEPRSGCTKVPVARSYSETNTSPSSNVKYKPGKQNALADALSRRPDYELARVTTVTSFIPNLIRASYASDDMCVAMLKDLGSKEFEDSDKELSARLRALLHRYAFDGGLLYYSTVSDDPPRVVDPQDEDLKYLIMYEAHDTPVGGHPGREKTYSSARLHYWWSNLYKWVCTYVRTRDTCQHAKPALPAAAPLASLPVPSGCWQSISMDFVFGLPPDTAGNTGIVVFVDRLSKMAHLAAVPDIIEGEGTATLCLDRVFRHHGLREAVVSDRDLCFMAKFWTSVFAVLGTRLGISTADHPQTDGETERVTRVVEDVLRCICAETPKRWSTMLPLVEFALNNAVHTTTGYTPFYLNGLPHPRVPLTPPHPGPRLSGREEFAERLVDVIPLAVQKQVDAFLSTPLSVFRHVRDAMAESHDKQKEHADAKGRRFVNCYEVADLVLLNVVAKKGLEYTLNLPKKMCPHPVFYVGLLKPYLDPARVSFGDLGSRASPTHLEAEPSSQQEVPRGQSQDCDRAEPLADEPAGQSDRGAQPAFAESPRRDGQSPANTAPSAQERPPGHQDHEGDPTVRGELGPSSVASAASQYRHSSNRRADQRFGQATAVDSGSARAPPPRSASAGDSATARRPPPALLDEPGNRHFHAERILAKRRCRGHNQYLVKRRGYPHSENSWEFELEARIILRGGFSRLEYHESLAGADVVSGAETAGRATGGVGTFLGSKDQNVLCPGDIQGIAEPGEFLRTSRDADGHARWSDSRTCLSARTWYKIHSAYSVLISSACISGKTPRVHGLVGGGV</sequence>
<comment type="caution">
    <text evidence="4">The sequence shown here is derived from an EMBL/GenBank/DDBJ whole genome shotgun (WGS) entry which is preliminary data.</text>
</comment>
<feature type="compositionally biased region" description="Low complexity" evidence="1">
    <location>
        <begin position="614"/>
        <end position="632"/>
    </location>
</feature>
<dbReference type="Gene3D" id="2.40.50.40">
    <property type="match status" value="1"/>
</dbReference>
<dbReference type="InterPro" id="IPR016197">
    <property type="entry name" value="Chromo-like_dom_sf"/>
</dbReference>
<proteinExistence type="predicted"/>
<dbReference type="Gene3D" id="1.10.340.70">
    <property type="match status" value="1"/>
</dbReference>
<accession>A0A9W6XTN5</accession>
<dbReference type="Pfam" id="PF00385">
    <property type="entry name" value="Chromo"/>
    <property type="match status" value="1"/>
</dbReference>
<gene>
    <name evidence="4" type="ORF">Pfra01_001597600</name>
</gene>
<dbReference type="InterPro" id="IPR023780">
    <property type="entry name" value="Chromo_domain"/>
</dbReference>
<feature type="compositionally biased region" description="Polar residues" evidence="1">
    <location>
        <begin position="509"/>
        <end position="521"/>
    </location>
</feature>
<dbReference type="PANTHER" id="PTHR37984">
    <property type="entry name" value="PROTEIN CBG26694"/>
    <property type="match status" value="1"/>
</dbReference>
<dbReference type="InterPro" id="IPR036397">
    <property type="entry name" value="RNaseH_sf"/>
</dbReference>
<dbReference type="PROSITE" id="PS50994">
    <property type="entry name" value="INTEGRASE"/>
    <property type="match status" value="1"/>
</dbReference>
<dbReference type="Gene3D" id="3.30.420.10">
    <property type="entry name" value="Ribonuclease H-like superfamily/Ribonuclease H"/>
    <property type="match status" value="1"/>
</dbReference>
<reference evidence="4" key="1">
    <citation type="submission" date="2023-04" db="EMBL/GenBank/DDBJ databases">
        <title>Phytophthora fragariaefolia NBRC 109709.</title>
        <authorList>
            <person name="Ichikawa N."/>
            <person name="Sato H."/>
            <person name="Tonouchi N."/>
        </authorList>
    </citation>
    <scope>NUCLEOTIDE SEQUENCE</scope>
    <source>
        <strain evidence="4">NBRC 109709</strain>
    </source>
</reference>
<dbReference type="SUPFAM" id="SSF53098">
    <property type="entry name" value="Ribonuclease H-like"/>
    <property type="match status" value="1"/>
</dbReference>
<evidence type="ECO:0000313" key="5">
    <source>
        <dbReference type="Proteomes" id="UP001165121"/>
    </source>
</evidence>
<dbReference type="OrthoDB" id="115056at2759"/>
<feature type="compositionally biased region" description="Basic and acidic residues" evidence="1">
    <location>
        <begin position="567"/>
        <end position="579"/>
    </location>
</feature>
<name>A0A9W6XTN5_9STRA</name>
<dbReference type="Proteomes" id="UP001165121">
    <property type="component" value="Unassembled WGS sequence"/>
</dbReference>